<evidence type="ECO:0000256" key="2">
    <source>
        <dbReference type="PROSITE-ProRule" id="PRU00284"/>
    </source>
</evidence>
<evidence type="ECO:0000256" key="1">
    <source>
        <dbReference type="ARBA" id="ARBA00023224"/>
    </source>
</evidence>
<dbReference type="SUPFAM" id="SSF58104">
    <property type="entry name" value="Methyl-accepting chemotaxis protein (MCP) signaling domain"/>
    <property type="match status" value="1"/>
</dbReference>
<dbReference type="InterPro" id="IPR004089">
    <property type="entry name" value="MCPsignal_dom"/>
</dbReference>
<evidence type="ECO:0000259" key="3">
    <source>
        <dbReference type="PROSITE" id="PS50111"/>
    </source>
</evidence>
<organism evidence="4 5">
    <name type="scientific">Lucifera butyrica</name>
    <dbReference type="NCBI Taxonomy" id="1351585"/>
    <lineage>
        <taxon>Bacteria</taxon>
        <taxon>Bacillati</taxon>
        <taxon>Bacillota</taxon>
        <taxon>Negativicutes</taxon>
        <taxon>Veillonellales</taxon>
        <taxon>Veillonellaceae</taxon>
        <taxon>Lucifera</taxon>
    </lineage>
</organism>
<accession>A0A498R2Q2</accession>
<dbReference type="PANTHER" id="PTHR32089">
    <property type="entry name" value="METHYL-ACCEPTING CHEMOTAXIS PROTEIN MCPB"/>
    <property type="match status" value="1"/>
</dbReference>
<evidence type="ECO:0000313" key="5">
    <source>
        <dbReference type="Proteomes" id="UP000277811"/>
    </source>
</evidence>
<dbReference type="GO" id="GO:0007165">
    <property type="term" value="P:signal transduction"/>
    <property type="evidence" value="ECO:0007669"/>
    <property type="project" value="UniProtKB-KW"/>
</dbReference>
<dbReference type="PANTHER" id="PTHR32089:SF112">
    <property type="entry name" value="LYSOZYME-LIKE PROTEIN-RELATED"/>
    <property type="match status" value="1"/>
</dbReference>
<dbReference type="SMART" id="SM00283">
    <property type="entry name" value="MA"/>
    <property type="match status" value="1"/>
</dbReference>
<feature type="domain" description="Methyl-accepting transducer" evidence="3">
    <location>
        <begin position="108"/>
        <end position="271"/>
    </location>
</feature>
<dbReference type="Gene3D" id="1.10.287.950">
    <property type="entry name" value="Methyl-accepting chemotaxis protein"/>
    <property type="match status" value="1"/>
</dbReference>
<dbReference type="OrthoDB" id="3192at2"/>
<reference evidence="4 5" key="1">
    <citation type="submission" date="2018-06" db="EMBL/GenBank/DDBJ databases">
        <authorList>
            <person name="Strepis N."/>
        </authorList>
    </citation>
    <scope>NUCLEOTIDE SEQUENCE [LARGE SCALE GENOMIC DNA]</scope>
    <source>
        <strain evidence="4">LUCI</strain>
    </source>
</reference>
<dbReference type="AlphaFoldDB" id="A0A498R2Q2"/>
<keyword evidence="5" id="KW-1185">Reference proteome</keyword>
<dbReference type="PROSITE" id="PS50111">
    <property type="entry name" value="CHEMOTAXIS_TRANSDUC_2"/>
    <property type="match status" value="1"/>
</dbReference>
<evidence type="ECO:0000313" key="4">
    <source>
        <dbReference type="EMBL" id="VBB05097.1"/>
    </source>
</evidence>
<dbReference type="RefSeq" id="WP_122626101.1">
    <property type="nucleotide sequence ID" value="NZ_UPPP01000052.1"/>
</dbReference>
<protein>
    <recommendedName>
        <fullName evidence="3">Methyl-accepting transducer domain-containing protein</fullName>
    </recommendedName>
</protein>
<gene>
    <name evidence="4" type="ORF">LUCI_0303</name>
</gene>
<dbReference type="EMBL" id="UPPP01000052">
    <property type="protein sequence ID" value="VBB05097.1"/>
    <property type="molecule type" value="Genomic_DNA"/>
</dbReference>
<dbReference type="GO" id="GO:0016020">
    <property type="term" value="C:membrane"/>
    <property type="evidence" value="ECO:0007669"/>
    <property type="project" value="InterPro"/>
</dbReference>
<proteinExistence type="predicted"/>
<name>A0A498R2Q2_9FIRM</name>
<sequence length="271" mass="28831">MKKLDSLVDSAPVIQQMVPLDCCVMISNSEGTILAFVPAKTFDMRTEVGNKAATGGSVDQCLKFGKTVDKKLGKELYGVPIRAISVPIYEESRLIGVSAIGISLETQQTLHETAQTVAATSEEITATTQELTATAAQLAQDLEQIKSSGRLVQGELKKTDDILRFVSEVAANSNLLGLNAAIEAARAGEHGRGFAVVADEIRKMAVNSADSVTKIKQILNTIQRELTNIIKSLDDATLLGERQASATEQVASSMQGLAASATDIERVAEII</sequence>
<keyword evidence="1 2" id="KW-0807">Transducer</keyword>
<dbReference type="Proteomes" id="UP000277811">
    <property type="component" value="Unassembled WGS sequence"/>
</dbReference>
<dbReference type="Pfam" id="PF00015">
    <property type="entry name" value="MCPsignal"/>
    <property type="match status" value="1"/>
</dbReference>